<dbReference type="GO" id="GO:0008033">
    <property type="term" value="P:tRNA processing"/>
    <property type="evidence" value="ECO:0007669"/>
    <property type="project" value="UniProtKB-KW"/>
</dbReference>
<evidence type="ECO:0000256" key="2">
    <source>
        <dbReference type="ARBA" id="ARBA00004286"/>
    </source>
</evidence>
<dbReference type="Gene3D" id="2.170.270.10">
    <property type="entry name" value="SET domain"/>
    <property type="match status" value="1"/>
</dbReference>
<keyword evidence="8" id="KW-0820">tRNA-binding</keyword>
<dbReference type="GO" id="GO:0160117">
    <property type="term" value="F:tRNA (guanine(6)-N2)-methyltransferase activity"/>
    <property type="evidence" value="ECO:0007669"/>
    <property type="project" value="UniProtKB-EC"/>
</dbReference>
<feature type="region of interest" description="Disordered" evidence="26">
    <location>
        <begin position="1506"/>
        <end position="1698"/>
    </location>
</feature>
<evidence type="ECO:0000256" key="23">
    <source>
        <dbReference type="ARBA" id="ARBA00077986"/>
    </source>
</evidence>
<comment type="catalytic activity">
    <reaction evidence="18">
        <text>guanosine(7) in tRNA + S-adenosyl-L-methionine = N(2)-methylguanosine(7) in tRNA + S-adenosyl-L-homocysteine + H(+)</text>
        <dbReference type="Rhea" id="RHEA:83419"/>
        <dbReference type="Rhea" id="RHEA-COMP:20126"/>
        <dbReference type="Rhea" id="RHEA-COMP:20127"/>
        <dbReference type="ChEBI" id="CHEBI:15378"/>
        <dbReference type="ChEBI" id="CHEBI:57856"/>
        <dbReference type="ChEBI" id="CHEBI:59789"/>
        <dbReference type="ChEBI" id="CHEBI:74269"/>
        <dbReference type="ChEBI" id="CHEBI:74481"/>
    </reaction>
    <physiologicalReaction direction="left-to-right" evidence="18">
        <dbReference type="Rhea" id="RHEA:83420"/>
    </physiologicalReaction>
</comment>
<dbReference type="PANTHER" id="PTHR46462:SF1">
    <property type="entry name" value="HISTONE-LYSINE N-METHYLTRANSFERASE SETD5"/>
    <property type="match status" value="1"/>
</dbReference>
<feature type="region of interest" description="Disordered" evidence="26">
    <location>
        <begin position="650"/>
        <end position="696"/>
    </location>
</feature>
<dbReference type="FunFam" id="3.30.2130.30:FF:000004">
    <property type="entry name" value="THUMP domain-containing protein 3 isoform X1"/>
    <property type="match status" value="1"/>
</dbReference>
<dbReference type="Gene3D" id="3.30.2130.30">
    <property type="match status" value="2"/>
</dbReference>
<evidence type="ECO:0000256" key="17">
    <source>
        <dbReference type="ARBA" id="ARBA00023242"/>
    </source>
</evidence>
<evidence type="ECO:0000256" key="12">
    <source>
        <dbReference type="ARBA" id="ARBA00022694"/>
    </source>
</evidence>
<dbReference type="SMART" id="SM00317">
    <property type="entry name" value="SET"/>
    <property type="match status" value="1"/>
</dbReference>
<dbReference type="InterPro" id="IPR046341">
    <property type="entry name" value="SET_dom_sf"/>
</dbReference>
<dbReference type="GO" id="GO:0006355">
    <property type="term" value="P:regulation of DNA-templated transcription"/>
    <property type="evidence" value="ECO:0007669"/>
    <property type="project" value="TreeGrafter"/>
</dbReference>
<dbReference type="GO" id="GO:0034967">
    <property type="term" value="C:Set3 complex"/>
    <property type="evidence" value="ECO:0007669"/>
    <property type="project" value="TreeGrafter"/>
</dbReference>
<feature type="compositionally biased region" description="Polar residues" evidence="26">
    <location>
        <begin position="1139"/>
        <end position="1170"/>
    </location>
</feature>
<evidence type="ECO:0000259" key="27">
    <source>
        <dbReference type="PROSITE" id="PS50280"/>
    </source>
</evidence>
<dbReference type="GO" id="GO:0005737">
    <property type="term" value="C:cytoplasm"/>
    <property type="evidence" value="ECO:0007669"/>
    <property type="project" value="UniProtKB-SubCell"/>
</dbReference>
<evidence type="ECO:0000256" key="14">
    <source>
        <dbReference type="ARBA" id="ARBA00022884"/>
    </source>
</evidence>
<feature type="compositionally biased region" description="Basic and acidic residues" evidence="26">
    <location>
        <begin position="157"/>
        <end position="171"/>
    </location>
</feature>
<feature type="compositionally biased region" description="Polar residues" evidence="26">
    <location>
        <begin position="1615"/>
        <end position="1633"/>
    </location>
</feature>
<dbReference type="CDD" id="cd19181">
    <property type="entry name" value="SET_SETD5"/>
    <property type="match status" value="1"/>
</dbReference>
<dbReference type="InterPro" id="IPR000241">
    <property type="entry name" value="RlmKL-like_Mtase"/>
</dbReference>
<evidence type="ECO:0000256" key="15">
    <source>
        <dbReference type="ARBA" id="ARBA00023015"/>
    </source>
</evidence>
<feature type="region of interest" description="Disordered" evidence="26">
    <location>
        <begin position="144"/>
        <end position="171"/>
    </location>
</feature>
<sequence>MSDVQEATNQLLDVNLCENQMSIQVTESGPRSESEHLQVTIGATVPTGFEQTAADEVREKLGSSCKISKDRGKIYFDISVDSLAQVHCLRSVDNLFVVVQEFKDYQFKETKEEVLKDFEELAGKLPWSDPLKIWKINTCFKKKKTKRRKINPNSSKQKIDNGRGDTTVKKDVKKELTNSVSDSQISDCYENPAIKEQVSTLIGDGLTSCKDETEENSKEEADPEVLKFRVTCNRAGEKHCFSSNEAARDFGGAVQDYFKWKADMTNFDVEVLLNIHDNEVVVGIALTEESLHRRNITHFGPTTLRSTLAYGMLRLCAPQPTDIIVDPMCGTGAIPIEGATEWSNCYHIAGDNNPLAVNRAANNISSLLTKIQVKEGKLPLGLPIDTIQWDICNLPLRTGSVDIIVTDMPFGKRMGSKKRNWNLYPACLREMSRVCRPGTGRAVLLTQDKKCFAKRNKRYAPLFPPGKATPRPLRFEVLLRIRSSQLLADNFGGLHIQRSIKRLAHEVHMFIFTQFGDGPESVEASPAVNEKSVYSTHNYGTTQRHGCRGLPYATIIPRSDLNGLPSPVEERCGDSPNSEGETVPSWCPCGLSQDGFLLNCDKCRGMSRGKVIRLHRRKQDNISGGDSSATESWDEELSPSTVLYTATQHTPTSITLTVRRTKPKKRKKSPEKGRAAPKTKKIKNSPSEAQNLDENTTEGWENRIRLWTDQYEEAFTNQYSADVQNALEQHLHSNKEFVGKPAVLDTINKTELACNNTVIGSQMQLQLGRVTRVQKHRKILRAARDLALDTLIIEYRGKVMLRQQFEVNGHFFKKPYPFVLFYSKFNGVEMCVDARTFGNDARFIRRSCTPNAEVRHMIADGMIHLCIYAVSAITKDAEVTIAFDYEYSNCNYKVDCACHKGNRNCPIQKRNPNAAEPPLPPPPSLPTIGAETRRRKARRKELEMEQQNEAPEEDNSQQPEQAPEKVTVSSDHEVIFPGQKMLLWYDQESPAHNRRTREDRKVEAIMHAFENLEKRKKRRDQPLEQSSSDVEIAATTSETPLGEETKTEAPEPEVSNPASNIAITSNPQSVGVNTRRSSQAGDIAAEKPVPKPPPAKPSRPRPKSRISRYRTSSAQRLKRQKQAIAQQAELSQAALEEGGNNSSVTPTEAGNVDSSGENRQLTGSDPTVVSVTGSHVNRAASKYPKTKKYLVTEWLNDKAEKQECPVECPLRITTDPTVLATTLNMLPGLIHSPLICTTPKHYIRFGSPFIPERRRRPLLPDGTFSSCKKVCLQTRTQHLYQSNENSNSSSICKDNADLLSPLKKWKSRYLMEQNVTKLLRPLSPVTPPPPNPGSKSPQLTTPGPSHPEEECRNGYSLMFSPVTSLTTASRCNTPLQFELCHRKDLDLTKVGYLDSNTNSCADRPSLINSGHSDLSPHPSVGPTSETGFTSRSGEGHQTLGRNSDQTFRTEFNLMYAYSPLNAMPRADGLYRGSPLVGDRKPLHLDGGYCSPAEGFPSRYEHGFLKDLSRGSMSPGGERTCEGVPSAPQNPPQRKKVSLLEYRKRKQEAKENSAGGGGDSTQSKSKSAGAGQGGSNSLSDTGAHGVQGSSARTPSSPHKKFSPSHSSMSHLEAVSPSDSRGTSSHCRPQESISSRWMVPTSVERLREGGSIPKVLRSSVRVAQKGEPSPTWESNITEKDSDPADGEGPDTLSSALSKGAAVYSPSRYSYQLLQCDSPRTESQSLLQQSSSPFRGHPTQSPGYSYRTTALRPGNPPSHGSSESSLSSTSYSSPAHPVSTDSLAPFTGTPGYYSSQPHSGNSTGSSLPRRSCPSSAASPTPQGPSDSPTSDSVSQSSTGTLSSTSFPQNSRSSLSSDFRTISLPSAGQSAAYQASRVSAVSNSQHYPHRGSGGVHQYRLQPLQGSGVKTQTGLS</sequence>
<feature type="compositionally biased region" description="Low complexity" evidence="26">
    <location>
        <begin position="1720"/>
        <end position="1729"/>
    </location>
</feature>
<dbReference type="Gene3D" id="3.40.50.150">
    <property type="entry name" value="Vaccinia Virus protein VP39"/>
    <property type="match status" value="1"/>
</dbReference>
<keyword evidence="13" id="KW-0156">Chromatin regulator</keyword>
<protein>
    <recommendedName>
        <fullName evidence="22">tRNA (guanine(6)-N(2))-methyltransferase THUMP3</fullName>
        <ecNumber evidence="21">2.1.1.256</ecNumber>
    </recommendedName>
    <alternativeName>
        <fullName evidence="23">THUMP domain-containing protein 3</fullName>
    </alternativeName>
    <alternativeName>
        <fullName evidence="24">tRNA(Trp) (guanine(7)-N(2))-methyltransferase THUMP3</fullName>
    </alternativeName>
</protein>
<feature type="compositionally biased region" description="Polar residues" evidence="26">
    <location>
        <begin position="1056"/>
        <end position="1080"/>
    </location>
</feature>
<accession>A0A6B0RUG0</accession>
<feature type="compositionally biased region" description="Basic residues" evidence="26">
    <location>
        <begin position="1098"/>
        <end position="1108"/>
    </location>
</feature>
<gene>
    <name evidence="29" type="ORF">E5288_WYG013239</name>
</gene>
<dbReference type="InterPro" id="IPR044433">
    <property type="entry name" value="SETD5_SET"/>
</dbReference>
<evidence type="ECO:0000256" key="4">
    <source>
        <dbReference type="ARBA" id="ARBA00008361"/>
    </source>
</evidence>
<dbReference type="InterPro" id="IPR004114">
    <property type="entry name" value="THUMP_dom"/>
</dbReference>
<evidence type="ECO:0000256" key="22">
    <source>
        <dbReference type="ARBA" id="ARBA00074128"/>
    </source>
</evidence>
<dbReference type="GO" id="GO:0070210">
    <property type="term" value="C:Rpd3L-Expanded complex"/>
    <property type="evidence" value="ECO:0007669"/>
    <property type="project" value="TreeGrafter"/>
</dbReference>
<evidence type="ECO:0000256" key="18">
    <source>
        <dbReference type="ARBA" id="ARBA00052917"/>
    </source>
</evidence>
<dbReference type="GO" id="GO:0006325">
    <property type="term" value="P:chromatin organization"/>
    <property type="evidence" value="ECO:0007669"/>
    <property type="project" value="UniProtKB-KW"/>
</dbReference>
<evidence type="ECO:0000256" key="26">
    <source>
        <dbReference type="SAM" id="MobiDB-lite"/>
    </source>
</evidence>
<keyword evidence="16" id="KW-0804">Transcription</keyword>
<feature type="domain" description="THUMP" evidence="28">
    <location>
        <begin position="170"/>
        <end position="286"/>
    </location>
</feature>
<evidence type="ECO:0000256" key="24">
    <source>
        <dbReference type="ARBA" id="ARBA00083737"/>
    </source>
</evidence>
<feature type="compositionally biased region" description="Polar residues" evidence="26">
    <location>
        <begin position="1789"/>
        <end position="1801"/>
    </location>
</feature>
<dbReference type="SMART" id="SM00981">
    <property type="entry name" value="THUMP"/>
    <property type="match status" value="1"/>
</dbReference>
<dbReference type="Pfam" id="PF00856">
    <property type="entry name" value="SET"/>
    <property type="match status" value="1"/>
</dbReference>
<keyword evidence="5" id="KW-0158">Chromosome</keyword>
<feature type="compositionally biased region" description="Basic residues" evidence="26">
    <location>
        <begin position="1532"/>
        <end position="1546"/>
    </location>
</feature>
<evidence type="ECO:0000256" key="19">
    <source>
        <dbReference type="ARBA" id="ARBA00059676"/>
    </source>
</evidence>
<feature type="region of interest" description="Disordered" evidence="26">
    <location>
        <begin position="1712"/>
        <end position="1911"/>
    </location>
</feature>
<feature type="compositionally biased region" description="Low complexity" evidence="26">
    <location>
        <begin position="1122"/>
        <end position="1137"/>
    </location>
</feature>
<keyword evidence="30" id="KW-1185">Reference proteome</keyword>
<feature type="compositionally biased region" description="Polar residues" evidence="26">
    <location>
        <begin position="684"/>
        <end position="696"/>
    </location>
</feature>
<feature type="compositionally biased region" description="Polar residues" evidence="26">
    <location>
        <begin position="1843"/>
        <end position="1882"/>
    </location>
</feature>
<evidence type="ECO:0000256" key="7">
    <source>
        <dbReference type="ARBA" id="ARBA00022553"/>
    </source>
</evidence>
<dbReference type="FunFam" id="3.30.2130.30:FF:000007">
    <property type="entry name" value="THUMP domain-containing protein 3 isoform X1"/>
    <property type="match status" value="1"/>
</dbReference>
<evidence type="ECO:0000256" key="3">
    <source>
        <dbReference type="ARBA" id="ARBA00004496"/>
    </source>
</evidence>
<keyword evidence="7" id="KW-0597">Phosphoprotein</keyword>
<keyword evidence="11" id="KW-0949">S-adenosyl-L-methionine</keyword>
<comment type="function">
    <text evidence="19">Catalytic subunit of the THUMPD3-TRM112 methyltransferase complex, that specifically mediates the S-adenosyl-L-methionine-dependent N(2)-methylation of guanosine nucleotide at position 6 (m2G6) in tRNAs. This is one of the major tRNA (guanine-N(2))-methyltransferases. Also catalyzes the S-adenosyl-L-methionine-dependent N(2)-methylation of guanosine nucleotide at position 7 of tRNA(Trp).</text>
</comment>
<dbReference type="Pfam" id="PF02926">
    <property type="entry name" value="THUMP"/>
    <property type="match status" value="1"/>
</dbReference>
<evidence type="ECO:0000256" key="1">
    <source>
        <dbReference type="ARBA" id="ARBA00004123"/>
    </source>
</evidence>
<dbReference type="InterPro" id="IPR053943">
    <property type="entry name" value="RlmKL-like_Mtase_CS"/>
</dbReference>
<feature type="region of interest" description="Disordered" evidence="26">
    <location>
        <begin position="1408"/>
        <end position="1444"/>
    </location>
</feature>
<keyword evidence="12" id="KW-0819">tRNA processing</keyword>
<dbReference type="EC" id="2.1.1.256" evidence="21"/>
<evidence type="ECO:0000259" key="28">
    <source>
        <dbReference type="PROSITE" id="PS51165"/>
    </source>
</evidence>
<dbReference type="SUPFAM" id="SSF143437">
    <property type="entry name" value="THUMP domain-like"/>
    <property type="match status" value="1"/>
</dbReference>
<comment type="subunit">
    <text evidence="20">Part of the heterodimeric THUMPD3-TRM112 methyltransferase complex; this complex forms an active tRNA methyltransferase, where TRMT112 acts as an activator of the catalytic subunit THUMPD3.</text>
</comment>
<name>A0A6B0RUG0_9CETA</name>
<evidence type="ECO:0000256" key="10">
    <source>
        <dbReference type="ARBA" id="ARBA00022679"/>
    </source>
</evidence>
<comment type="caution">
    <text evidence="29">The sequence shown here is derived from an EMBL/GenBank/DDBJ whole genome shotgun (WGS) entry which is preliminary data.</text>
</comment>
<evidence type="ECO:0000256" key="6">
    <source>
        <dbReference type="ARBA" id="ARBA00022490"/>
    </source>
</evidence>
<evidence type="ECO:0000256" key="5">
    <source>
        <dbReference type="ARBA" id="ARBA00022454"/>
    </source>
</evidence>
<dbReference type="PROSITE" id="PS01261">
    <property type="entry name" value="UPF0020"/>
    <property type="match status" value="1"/>
</dbReference>
<feature type="compositionally biased region" description="Basic residues" evidence="26">
    <location>
        <begin position="659"/>
        <end position="683"/>
    </location>
</feature>
<dbReference type="Pfam" id="PF01170">
    <property type="entry name" value="UPF0020"/>
    <property type="match status" value="1"/>
</dbReference>
<feature type="compositionally biased region" description="Low complexity" evidence="26">
    <location>
        <begin position="1802"/>
        <end position="1842"/>
    </location>
</feature>
<proteinExistence type="inferred from homology"/>
<evidence type="ECO:0000256" key="21">
    <source>
        <dbReference type="ARBA" id="ARBA00066916"/>
    </source>
</evidence>
<evidence type="ECO:0000313" key="29">
    <source>
        <dbReference type="EMBL" id="MXQ90903.1"/>
    </source>
</evidence>
<feature type="compositionally biased region" description="Polar residues" evidence="26">
    <location>
        <begin position="1899"/>
        <end position="1911"/>
    </location>
</feature>
<dbReference type="GO" id="GO:0043527">
    <property type="term" value="C:tRNA methyltransferase complex"/>
    <property type="evidence" value="ECO:0007669"/>
    <property type="project" value="UniProtKB-ARBA"/>
</dbReference>
<dbReference type="PANTHER" id="PTHR46462">
    <property type="entry name" value="UPSET, ISOFORM A"/>
    <property type="match status" value="1"/>
</dbReference>
<reference evidence="29" key="1">
    <citation type="submission" date="2019-10" db="EMBL/GenBank/DDBJ databases">
        <title>The sequence and de novo assembly of the wild yak genome.</title>
        <authorList>
            <person name="Liu Y."/>
        </authorList>
    </citation>
    <scope>NUCLEOTIDE SEQUENCE [LARGE SCALE GENOMIC DNA]</scope>
    <source>
        <strain evidence="29">WY2019</strain>
    </source>
</reference>
<keyword evidence="9" id="KW-0489">Methyltransferase</keyword>
<keyword evidence="15" id="KW-0805">Transcription regulation</keyword>
<keyword evidence="10" id="KW-0808">Transferase</keyword>
<evidence type="ECO:0000313" key="30">
    <source>
        <dbReference type="Proteomes" id="UP000322234"/>
    </source>
</evidence>
<dbReference type="InterPro" id="IPR001214">
    <property type="entry name" value="SET_dom"/>
</dbReference>
<feature type="region of interest" description="Disordered" evidence="26">
    <location>
        <begin position="909"/>
        <end position="969"/>
    </location>
</feature>
<dbReference type="SUPFAM" id="SSF82199">
    <property type="entry name" value="SET domain"/>
    <property type="match status" value="1"/>
</dbReference>
<feature type="domain" description="SET" evidence="27">
    <location>
        <begin position="763"/>
        <end position="884"/>
    </location>
</feature>
<comment type="subcellular location">
    <subcellularLocation>
        <location evidence="2">Chromosome</location>
    </subcellularLocation>
    <subcellularLocation>
        <location evidence="3">Cytoplasm</location>
    </subcellularLocation>
    <subcellularLocation>
        <location evidence="1">Nucleus</location>
    </subcellularLocation>
</comment>
<feature type="compositionally biased region" description="Low complexity" evidence="26">
    <location>
        <begin position="1754"/>
        <end position="1776"/>
    </location>
</feature>
<feature type="region of interest" description="Disordered" evidence="26">
    <location>
        <begin position="1013"/>
        <end position="1170"/>
    </location>
</feature>
<keyword evidence="17" id="KW-0539">Nucleus</keyword>
<dbReference type="FunFam" id="3.40.50.150:FF:000073">
    <property type="entry name" value="THUMP domain containing 3"/>
    <property type="match status" value="1"/>
</dbReference>
<evidence type="ECO:0000256" key="9">
    <source>
        <dbReference type="ARBA" id="ARBA00022603"/>
    </source>
</evidence>
<feature type="compositionally biased region" description="Acidic residues" evidence="26">
    <location>
        <begin position="944"/>
        <end position="955"/>
    </location>
</feature>
<dbReference type="GO" id="GO:0032259">
    <property type="term" value="P:methylation"/>
    <property type="evidence" value="ECO:0007669"/>
    <property type="project" value="UniProtKB-KW"/>
</dbReference>
<dbReference type="PROSITE" id="PS51165">
    <property type="entry name" value="THUMP"/>
    <property type="match status" value="1"/>
</dbReference>
<evidence type="ECO:0000256" key="16">
    <source>
        <dbReference type="ARBA" id="ARBA00023163"/>
    </source>
</evidence>
<feature type="compositionally biased region" description="Pro residues" evidence="26">
    <location>
        <begin position="915"/>
        <end position="925"/>
    </location>
</feature>
<dbReference type="PROSITE" id="PS50280">
    <property type="entry name" value="SET"/>
    <property type="match status" value="1"/>
</dbReference>
<dbReference type="CDD" id="cd11715">
    <property type="entry name" value="THUMP_AdoMetMT"/>
    <property type="match status" value="1"/>
</dbReference>
<dbReference type="Proteomes" id="UP000322234">
    <property type="component" value="Unassembled WGS sequence"/>
</dbReference>
<keyword evidence="14 25" id="KW-0694">RNA-binding</keyword>
<comment type="similarity">
    <text evidence="4">Belongs to the methyltransferase superfamily.</text>
</comment>
<evidence type="ECO:0000256" key="20">
    <source>
        <dbReference type="ARBA" id="ARBA00064483"/>
    </source>
</evidence>
<keyword evidence="6" id="KW-0963">Cytoplasm</keyword>
<feature type="compositionally biased region" description="Polar residues" evidence="26">
    <location>
        <begin position="1735"/>
        <end position="1745"/>
    </location>
</feature>
<dbReference type="EMBL" id="VBQZ03000066">
    <property type="protein sequence ID" value="MXQ90903.1"/>
    <property type="molecule type" value="Genomic_DNA"/>
</dbReference>
<evidence type="ECO:0000256" key="13">
    <source>
        <dbReference type="ARBA" id="ARBA00022853"/>
    </source>
</evidence>
<dbReference type="InterPro" id="IPR029063">
    <property type="entry name" value="SAM-dependent_MTases_sf"/>
</dbReference>
<feature type="compositionally biased region" description="Polar residues" evidence="26">
    <location>
        <begin position="1421"/>
        <end position="1432"/>
    </location>
</feature>
<evidence type="ECO:0000256" key="11">
    <source>
        <dbReference type="ARBA" id="ARBA00022691"/>
    </source>
</evidence>
<organism evidence="29 30">
    <name type="scientific">Bos mutus</name>
    <name type="common">wild yak</name>
    <dbReference type="NCBI Taxonomy" id="72004"/>
    <lineage>
        <taxon>Eukaryota</taxon>
        <taxon>Metazoa</taxon>
        <taxon>Chordata</taxon>
        <taxon>Craniata</taxon>
        <taxon>Vertebrata</taxon>
        <taxon>Euteleostomi</taxon>
        <taxon>Mammalia</taxon>
        <taxon>Eutheria</taxon>
        <taxon>Laurasiatheria</taxon>
        <taxon>Artiodactyla</taxon>
        <taxon>Ruminantia</taxon>
        <taxon>Pecora</taxon>
        <taxon>Bovidae</taxon>
        <taxon>Bovinae</taxon>
        <taxon>Bos</taxon>
    </lineage>
</organism>
<evidence type="ECO:0000256" key="8">
    <source>
        <dbReference type="ARBA" id="ARBA00022555"/>
    </source>
</evidence>
<feature type="region of interest" description="Disordered" evidence="26">
    <location>
        <begin position="1320"/>
        <end position="1352"/>
    </location>
</feature>
<dbReference type="FunFam" id="2.170.270.10:FF:000009">
    <property type="entry name" value="SET domain-containing protein 5"/>
    <property type="match status" value="1"/>
</dbReference>
<evidence type="ECO:0000256" key="25">
    <source>
        <dbReference type="PROSITE-ProRule" id="PRU00529"/>
    </source>
</evidence>
<dbReference type="GO" id="GO:0000049">
    <property type="term" value="F:tRNA binding"/>
    <property type="evidence" value="ECO:0007669"/>
    <property type="project" value="UniProtKB-KW"/>
</dbReference>
<feature type="compositionally biased region" description="Polar residues" evidence="26">
    <location>
        <begin position="1023"/>
        <end position="1039"/>
    </location>
</feature>
<dbReference type="SUPFAM" id="SSF53335">
    <property type="entry name" value="S-adenosyl-L-methionine-dependent methyltransferases"/>
    <property type="match status" value="1"/>
</dbReference>